<evidence type="ECO:0000256" key="2">
    <source>
        <dbReference type="SAM" id="MobiDB-lite"/>
    </source>
</evidence>
<reference evidence="4 5" key="1">
    <citation type="submission" date="2019-07" db="EMBL/GenBank/DDBJ databases">
        <title>Whole genome shotgun sequence of Skermanella aerolata NBRC 106429.</title>
        <authorList>
            <person name="Hosoyama A."/>
            <person name="Uohara A."/>
            <person name="Ohji S."/>
            <person name="Ichikawa N."/>
        </authorList>
    </citation>
    <scope>NUCLEOTIDE SEQUENCE [LARGE SCALE GENOMIC DNA]</scope>
    <source>
        <strain evidence="4 5">NBRC 106429</strain>
    </source>
</reference>
<keyword evidence="1" id="KW-0694">RNA-binding</keyword>
<gene>
    <name evidence="4" type="ORF">SAE02_45930</name>
</gene>
<dbReference type="Gene3D" id="3.10.290.10">
    <property type="entry name" value="RNA-binding S4 domain"/>
    <property type="match status" value="1"/>
</dbReference>
<evidence type="ECO:0000313" key="4">
    <source>
        <dbReference type="EMBL" id="GEO40445.1"/>
    </source>
</evidence>
<feature type="domain" description="RNA-binding S4" evidence="3">
    <location>
        <begin position="23"/>
        <end position="86"/>
    </location>
</feature>
<sequence>MTDGDDDDDGLKGAGAETGSGRLRLDKWLWYARFFKTRSLAAKLCAAGAVRIGGAPVTKAHHSVKPGDVLTFAQGRHIRVIKIVALGVRRGPAPEAQALYEDLSPPAPETAMPRAAERPSGSGRPTKAERRATEKLREEF</sequence>
<keyword evidence="5" id="KW-1185">Reference proteome</keyword>
<evidence type="ECO:0000259" key="3">
    <source>
        <dbReference type="SMART" id="SM00363"/>
    </source>
</evidence>
<dbReference type="SMART" id="SM00363">
    <property type="entry name" value="S4"/>
    <property type="match status" value="1"/>
</dbReference>
<dbReference type="InterPro" id="IPR036986">
    <property type="entry name" value="S4_RNA-bd_sf"/>
</dbReference>
<feature type="compositionally biased region" description="Basic and acidic residues" evidence="2">
    <location>
        <begin position="126"/>
        <end position="140"/>
    </location>
</feature>
<dbReference type="PROSITE" id="PS50889">
    <property type="entry name" value="S4"/>
    <property type="match status" value="1"/>
</dbReference>
<dbReference type="Proteomes" id="UP000321523">
    <property type="component" value="Unassembled WGS sequence"/>
</dbReference>
<dbReference type="EMBL" id="BJYZ01000021">
    <property type="protein sequence ID" value="GEO40445.1"/>
    <property type="molecule type" value="Genomic_DNA"/>
</dbReference>
<dbReference type="InterPro" id="IPR002942">
    <property type="entry name" value="S4_RNA-bd"/>
</dbReference>
<feature type="region of interest" description="Disordered" evidence="2">
    <location>
        <begin position="99"/>
        <end position="140"/>
    </location>
</feature>
<dbReference type="OrthoDB" id="9797176at2"/>
<evidence type="ECO:0000313" key="5">
    <source>
        <dbReference type="Proteomes" id="UP000321523"/>
    </source>
</evidence>
<dbReference type="Pfam" id="PF01479">
    <property type="entry name" value="S4"/>
    <property type="match status" value="1"/>
</dbReference>
<evidence type="ECO:0000256" key="1">
    <source>
        <dbReference type="PROSITE-ProRule" id="PRU00182"/>
    </source>
</evidence>
<dbReference type="GO" id="GO:0003723">
    <property type="term" value="F:RNA binding"/>
    <property type="evidence" value="ECO:0007669"/>
    <property type="project" value="UniProtKB-KW"/>
</dbReference>
<name>A0A512DVF3_9PROT</name>
<accession>A0A512DVF3</accession>
<dbReference type="RefSeq" id="WP_044430009.1">
    <property type="nucleotide sequence ID" value="NZ_BJYZ01000021.1"/>
</dbReference>
<protein>
    <submittedName>
        <fullName evidence="4">RNA-binding protein S4</fullName>
    </submittedName>
</protein>
<comment type="caution">
    <text evidence="4">The sequence shown here is derived from an EMBL/GenBank/DDBJ whole genome shotgun (WGS) entry which is preliminary data.</text>
</comment>
<proteinExistence type="predicted"/>
<dbReference type="SUPFAM" id="SSF55174">
    <property type="entry name" value="Alpha-L RNA-binding motif"/>
    <property type="match status" value="1"/>
</dbReference>
<dbReference type="AlphaFoldDB" id="A0A512DVF3"/>
<dbReference type="CDD" id="cd00165">
    <property type="entry name" value="S4"/>
    <property type="match status" value="1"/>
</dbReference>
<organism evidence="4 5">
    <name type="scientific">Skermanella aerolata</name>
    <dbReference type="NCBI Taxonomy" id="393310"/>
    <lineage>
        <taxon>Bacteria</taxon>
        <taxon>Pseudomonadati</taxon>
        <taxon>Pseudomonadota</taxon>
        <taxon>Alphaproteobacteria</taxon>
        <taxon>Rhodospirillales</taxon>
        <taxon>Azospirillaceae</taxon>
        <taxon>Skermanella</taxon>
    </lineage>
</organism>